<dbReference type="PROSITE" id="PS51320">
    <property type="entry name" value="TIFY"/>
    <property type="match status" value="1"/>
</dbReference>
<proteinExistence type="inferred from homology"/>
<feature type="compositionally biased region" description="Low complexity" evidence="3">
    <location>
        <begin position="102"/>
        <end position="119"/>
    </location>
</feature>
<dbReference type="EMBL" id="JBBNAE010000010">
    <property type="protein sequence ID" value="KAK9090026.1"/>
    <property type="molecule type" value="Genomic_DNA"/>
</dbReference>
<dbReference type="GO" id="GO:0031347">
    <property type="term" value="P:regulation of defense response"/>
    <property type="evidence" value="ECO:0007669"/>
    <property type="project" value="UniProtKB-UniRule"/>
</dbReference>
<comment type="function">
    <text evidence="2">Repressor of jasmonate responses.</text>
</comment>
<evidence type="ECO:0000313" key="5">
    <source>
        <dbReference type="EMBL" id="KAK9090026.1"/>
    </source>
</evidence>
<dbReference type="AlphaFoldDB" id="A0AAP0EB56"/>
<dbReference type="InterPro" id="IPR040390">
    <property type="entry name" value="TIFY/JAZ"/>
</dbReference>
<dbReference type="GO" id="GO:0009611">
    <property type="term" value="P:response to wounding"/>
    <property type="evidence" value="ECO:0007669"/>
    <property type="project" value="UniProtKB-UniRule"/>
</dbReference>
<dbReference type="GO" id="GO:2000022">
    <property type="term" value="P:regulation of jasmonic acid mediated signaling pathway"/>
    <property type="evidence" value="ECO:0007669"/>
    <property type="project" value="UniProtKB-UniRule"/>
</dbReference>
<name>A0AAP0EB56_9MAGN</name>
<dbReference type="SMART" id="SM00979">
    <property type="entry name" value="TIFY"/>
    <property type="match status" value="1"/>
</dbReference>
<dbReference type="InterPro" id="IPR010399">
    <property type="entry name" value="Tify_dom"/>
</dbReference>
<evidence type="ECO:0000256" key="3">
    <source>
        <dbReference type="SAM" id="MobiDB-lite"/>
    </source>
</evidence>
<keyword evidence="2" id="KW-0539">Nucleus</keyword>
<reference evidence="5 6" key="1">
    <citation type="submission" date="2024-01" db="EMBL/GenBank/DDBJ databases">
        <title>Genome assemblies of Stephania.</title>
        <authorList>
            <person name="Yang L."/>
        </authorList>
    </citation>
    <scope>NUCLEOTIDE SEQUENCE [LARGE SCALE GENOMIC DNA]</scope>
    <source>
        <strain evidence="5">QJT</strain>
        <tissue evidence="5">Leaf</tissue>
    </source>
</reference>
<keyword evidence="6" id="KW-1185">Reference proteome</keyword>
<dbReference type="GO" id="GO:0005634">
    <property type="term" value="C:nucleus"/>
    <property type="evidence" value="ECO:0007669"/>
    <property type="project" value="UniProtKB-SubCell"/>
</dbReference>
<dbReference type="PANTHER" id="PTHR33077:SF61">
    <property type="entry name" value="PROTEIN TIFY 3A-RELATED"/>
    <property type="match status" value="1"/>
</dbReference>
<dbReference type="PANTHER" id="PTHR33077">
    <property type="entry name" value="PROTEIN TIFY 4A-RELATED-RELATED"/>
    <property type="match status" value="1"/>
</dbReference>
<gene>
    <name evidence="5" type="ORF">Sjap_023203</name>
</gene>
<sequence>MSKATMDRLVSEEASSSKAADRFQKLLMRRGAFESGLMNRQPASAHDRNAFVDSGLARKLLGNGGSRVSLTYETVFLPNGGVLARENPFSLPSTPASETHQSSFSPLSASASTASHESSPGTPIAPLTIFYNGRVSVFDVPSDKAEIIMKLAEEGRSASASDTVSARFAVPVPSPLSDDQKLLETLNGSDLPIARKKSLHRFLEKRKER</sequence>
<evidence type="ECO:0000256" key="2">
    <source>
        <dbReference type="RuleBase" id="RU369065"/>
    </source>
</evidence>
<dbReference type="Pfam" id="PF06200">
    <property type="entry name" value="tify"/>
    <property type="match status" value="1"/>
</dbReference>
<protein>
    <recommendedName>
        <fullName evidence="2">Protein TIFY</fullName>
    </recommendedName>
    <alternativeName>
        <fullName evidence="2">Jasmonate ZIM domain-containing protein</fullName>
    </alternativeName>
</protein>
<dbReference type="Proteomes" id="UP001417504">
    <property type="component" value="Unassembled WGS sequence"/>
</dbReference>
<feature type="domain" description="Tify" evidence="4">
    <location>
        <begin position="120"/>
        <end position="154"/>
    </location>
</feature>
<comment type="caution">
    <text evidence="5">The sequence shown here is derived from an EMBL/GenBank/DDBJ whole genome shotgun (WGS) entry which is preliminary data.</text>
</comment>
<feature type="compositionally biased region" description="Polar residues" evidence="3">
    <location>
        <begin position="90"/>
        <end position="101"/>
    </location>
</feature>
<evidence type="ECO:0000313" key="6">
    <source>
        <dbReference type="Proteomes" id="UP001417504"/>
    </source>
</evidence>
<evidence type="ECO:0000256" key="1">
    <source>
        <dbReference type="ARBA" id="ARBA00008614"/>
    </source>
</evidence>
<dbReference type="InterPro" id="IPR018467">
    <property type="entry name" value="CCT_CS"/>
</dbReference>
<feature type="region of interest" description="Disordered" evidence="3">
    <location>
        <begin position="88"/>
        <end position="120"/>
    </location>
</feature>
<keyword evidence="2" id="KW-1184">Jasmonic acid signaling pathway</keyword>
<accession>A0AAP0EB56</accession>
<dbReference type="Pfam" id="PF09425">
    <property type="entry name" value="Jas_motif"/>
    <property type="match status" value="1"/>
</dbReference>
<comment type="domain">
    <text evidence="2">The jas domain is required for interaction with COI1.</text>
</comment>
<comment type="similarity">
    <text evidence="1 2">Belongs to the TIFY/JAZ family.</text>
</comment>
<evidence type="ECO:0000259" key="4">
    <source>
        <dbReference type="PROSITE" id="PS51320"/>
    </source>
</evidence>
<comment type="subcellular location">
    <subcellularLocation>
        <location evidence="2">Nucleus</location>
    </subcellularLocation>
</comment>
<organism evidence="5 6">
    <name type="scientific">Stephania japonica</name>
    <dbReference type="NCBI Taxonomy" id="461633"/>
    <lineage>
        <taxon>Eukaryota</taxon>
        <taxon>Viridiplantae</taxon>
        <taxon>Streptophyta</taxon>
        <taxon>Embryophyta</taxon>
        <taxon>Tracheophyta</taxon>
        <taxon>Spermatophyta</taxon>
        <taxon>Magnoliopsida</taxon>
        <taxon>Ranunculales</taxon>
        <taxon>Menispermaceae</taxon>
        <taxon>Menispermoideae</taxon>
        <taxon>Cissampelideae</taxon>
        <taxon>Stephania</taxon>
    </lineage>
</organism>